<dbReference type="Proteomes" id="UP001611450">
    <property type="component" value="Unassembled WGS sequence"/>
</dbReference>
<gene>
    <name evidence="2" type="ORF">ACH47G_09035</name>
</gene>
<dbReference type="PROSITE" id="PS50943">
    <property type="entry name" value="HTH_CROC1"/>
    <property type="match status" value="1"/>
</dbReference>
<dbReference type="InterPro" id="IPR010982">
    <property type="entry name" value="Lambda_DNA-bd_dom_sf"/>
</dbReference>
<evidence type="ECO:0000313" key="3">
    <source>
        <dbReference type="Proteomes" id="UP001611450"/>
    </source>
</evidence>
<name>A0ABW7WD47_9NOCA</name>
<dbReference type="InterPro" id="IPR011990">
    <property type="entry name" value="TPR-like_helical_dom_sf"/>
</dbReference>
<evidence type="ECO:0000313" key="2">
    <source>
        <dbReference type="EMBL" id="MFI2320622.1"/>
    </source>
</evidence>
<reference evidence="2 3" key="1">
    <citation type="submission" date="2024-10" db="EMBL/GenBank/DDBJ databases">
        <title>The Natural Products Discovery Center: Release of the First 8490 Sequenced Strains for Exploring Actinobacteria Biosynthetic Diversity.</title>
        <authorList>
            <person name="Kalkreuter E."/>
            <person name="Kautsar S.A."/>
            <person name="Yang D."/>
            <person name="Bader C.D."/>
            <person name="Teijaro C.N."/>
            <person name="Fluegel L."/>
            <person name="Davis C.M."/>
            <person name="Simpson J.R."/>
            <person name="Lauterbach L."/>
            <person name="Steele A.D."/>
            <person name="Gui C."/>
            <person name="Meng S."/>
            <person name="Li G."/>
            <person name="Viehrig K."/>
            <person name="Ye F."/>
            <person name="Su P."/>
            <person name="Kiefer A.F."/>
            <person name="Nichols A."/>
            <person name="Cepeda A.J."/>
            <person name="Yan W."/>
            <person name="Fan B."/>
            <person name="Jiang Y."/>
            <person name="Adhikari A."/>
            <person name="Zheng C.-J."/>
            <person name="Schuster L."/>
            <person name="Cowan T.M."/>
            <person name="Smanski M.J."/>
            <person name="Chevrette M.G."/>
            <person name="De Carvalho L.P.S."/>
            <person name="Shen B."/>
        </authorList>
    </citation>
    <scope>NUCLEOTIDE SEQUENCE [LARGE SCALE GENOMIC DNA]</scope>
    <source>
        <strain evidence="2 3">NPDC019626</strain>
    </source>
</reference>
<dbReference type="SMART" id="SM00530">
    <property type="entry name" value="HTH_XRE"/>
    <property type="match status" value="1"/>
</dbReference>
<sequence>MTTGEVIRRVRKSIGMTQTEFGQLINFSQPAVSLLENNGPGSYDIRILRLVARALGVPLAILVVDSDEEADVKRREFFKAGALGGAGTAMMAAAGPVSAAYGVKVGAADVAAMQSSINQIHELDLLVGGDRLCHLAAGQTRYIQHLLDTGSYSDDTGRALTSTAAEMMTATGWVHFDAGRLDEARRYYADAAQAATTAGDGVGVSHALLNAAILNYQEKSRYREGIQLAEAAQSAALQQGGPRLRALGAIREAEAHGVAGDAPSMTKAISRAHRAYESSHGYDPEWVFFPPAELHGITGLAYMQIGDHRTATRHLQAAIETSASWPRERAEWRIRLAENLIKAGEIAEGCSVLTSNFHEIDGPISTRQRWKLDTIEQYVRSHAAVPEVKEYVGLRAAHT</sequence>
<feature type="domain" description="HTH cro/C1-type" evidence="1">
    <location>
        <begin position="7"/>
        <end position="62"/>
    </location>
</feature>
<keyword evidence="3" id="KW-1185">Reference proteome</keyword>
<dbReference type="Gene3D" id="1.10.260.40">
    <property type="entry name" value="lambda repressor-like DNA-binding domains"/>
    <property type="match status" value="1"/>
</dbReference>
<dbReference type="CDD" id="cd00093">
    <property type="entry name" value="HTH_XRE"/>
    <property type="match status" value="1"/>
</dbReference>
<dbReference type="Gene3D" id="1.25.40.10">
    <property type="entry name" value="Tetratricopeptide repeat domain"/>
    <property type="match status" value="1"/>
</dbReference>
<dbReference type="Pfam" id="PF01381">
    <property type="entry name" value="HTH_3"/>
    <property type="match status" value="1"/>
</dbReference>
<evidence type="ECO:0000259" key="1">
    <source>
        <dbReference type="PROSITE" id="PS50943"/>
    </source>
</evidence>
<dbReference type="InterPro" id="IPR006311">
    <property type="entry name" value="TAT_signal"/>
</dbReference>
<dbReference type="SUPFAM" id="SSF48452">
    <property type="entry name" value="TPR-like"/>
    <property type="match status" value="1"/>
</dbReference>
<dbReference type="EMBL" id="JBIRXV010000001">
    <property type="protein sequence ID" value="MFI2320622.1"/>
    <property type="molecule type" value="Genomic_DNA"/>
</dbReference>
<proteinExistence type="predicted"/>
<organism evidence="2 3">
    <name type="scientific">Nocardia beijingensis</name>
    <dbReference type="NCBI Taxonomy" id="95162"/>
    <lineage>
        <taxon>Bacteria</taxon>
        <taxon>Bacillati</taxon>
        <taxon>Actinomycetota</taxon>
        <taxon>Actinomycetes</taxon>
        <taxon>Mycobacteriales</taxon>
        <taxon>Nocardiaceae</taxon>
        <taxon>Nocardia</taxon>
    </lineage>
</organism>
<dbReference type="InterPro" id="IPR001387">
    <property type="entry name" value="Cro/C1-type_HTH"/>
</dbReference>
<comment type="caution">
    <text evidence="2">The sequence shown here is derived from an EMBL/GenBank/DDBJ whole genome shotgun (WGS) entry which is preliminary data.</text>
</comment>
<dbReference type="SUPFAM" id="SSF47413">
    <property type="entry name" value="lambda repressor-like DNA-binding domains"/>
    <property type="match status" value="1"/>
</dbReference>
<dbReference type="PROSITE" id="PS51318">
    <property type="entry name" value="TAT"/>
    <property type="match status" value="1"/>
</dbReference>
<dbReference type="RefSeq" id="WP_396944994.1">
    <property type="nucleotide sequence ID" value="NZ_JBIRXV010000001.1"/>
</dbReference>
<protein>
    <submittedName>
        <fullName evidence="2">Helix-turn-helix domain-containing protein</fullName>
    </submittedName>
</protein>
<accession>A0ABW7WD47</accession>